<sequence length="231" mass="25121">MWAGPSWARPRPVCKGEECRGRGCPQPVIAFNRDLKHRLLKIPGWSRIKALRVRRPTLLQASARSAEPSQHDRAPSALLAPAEPQLGPFPRLVPGPQPPLRPGLRAAPAARGVGAVVWPQRLAGLRAPAAPGCGRGPRRGGRARLQPRAQPAAQQRRLGDPADGRPLARVPGRQPLRPRRADGQDEGRRGGDHRQARREAGRAWLHLPVFHSKIHAAPWCGPHPGLLLPVS</sequence>
<dbReference type="AlphaFoldDB" id="A0A9X9LGM9"/>
<dbReference type="Proteomes" id="UP000269945">
    <property type="component" value="Unassembled WGS sequence"/>
</dbReference>
<dbReference type="EMBL" id="CYRY02003134">
    <property type="protein sequence ID" value="VCW67793.1"/>
    <property type="molecule type" value="Genomic_DNA"/>
</dbReference>
<organism evidence="2 3">
    <name type="scientific">Gulo gulo</name>
    <name type="common">Wolverine</name>
    <name type="synonym">Gluton</name>
    <dbReference type="NCBI Taxonomy" id="48420"/>
    <lineage>
        <taxon>Eukaryota</taxon>
        <taxon>Metazoa</taxon>
        <taxon>Chordata</taxon>
        <taxon>Craniata</taxon>
        <taxon>Vertebrata</taxon>
        <taxon>Euteleostomi</taxon>
        <taxon>Mammalia</taxon>
        <taxon>Eutheria</taxon>
        <taxon>Laurasiatheria</taxon>
        <taxon>Carnivora</taxon>
        <taxon>Caniformia</taxon>
        <taxon>Musteloidea</taxon>
        <taxon>Mustelidae</taxon>
        <taxon>Guloninae</taxon>
        <taxon>Gulo</taxon>
    </lineage>
</organism>
<accession>A0A9X9LGM9</accession>
<evidence type="ECO:0000313" key="2">
    <source>
        <dbReference type="EMBL" id="VCW67793.1"/>
    </source>
</evidence>
<evidence type="ECO:0000256" key="1">
    <source>
        <dbReference type="SAM" id="MobiDB-lite"/>
    </source>
</evidence>
<evidence type="ECO:0000313" key="3">
    <source>
        <dbReference type="Proteomes" id="UP000269945"/>
    </source>
</evidence>
<name>A0A9X9LGM9_GULGU</name>
<feature type="region of interest" description="Disordered" evidence="1">
    <location>
        <begin position="81"/>
        <end position="105"/>
    </location>
</feature>
<feature type="compositionally biased region" description="Basic and acidic residues" evidence="1">
    <location>
        <begin position="179"/>
        <end position="198"/>
    </location>
</feature>
<gene>
    <name evidence="2" type="ORF">BN2614_LOCUS1</name>
</gene>
<feature type="region of interest" description="Disordered" evidence="1">
    <location>
        <begin position="126"/>
        <end position="198"/>
    </location>
</feature>
<feature type="compositionally biased region" description="Low complexity" evidence="1">
    <location>
        <begin position="143"/>
        <end position="156"/>
    </location>
</feature>
<proteinExistence type="predicted"/>
<feature type="compositionally biased region" description="Pro residues" evidence="1">
    <location>
        <begin position="91"/>
        <end position="101"/>
    </location>
</feature>
<keyword evidence="3" id="KW-1185">Reference proteome</keyword>
<comment type="caution">
    <text evidence="2">The sequence shown here is derived from an EMBL/GenBank/DDBJ whole genome shotgun (WGS) entry which is preliminary data.</text>
</comment>
<protein>
    <submittedName>
        <fullName evidence="2">Uncharacterized protein</fullName>
    </submittedName>
</protein>
<reference evidence="2 3" key="1">
    <citation type="submission" date="2018-10" db="EMBL/GenBank/DDBJ databases">
        <authorList>
            <person name="Ekblom R."/>
            <person name="Jareborg N."/>
        </authorList>
    </citation>
    <scope>NUCLEOTIDE SEQUENCE [LARGE SCALE GENOMIC DNA]</scope>
    <source>
        <tissue evidence="2">Muscle</tissue>
    </source>
</reference>